<evidence type="ECO:0000256" key="2">
    <source>
        <dbReference type="SAM" id="SignalP"/>
    </source>
</evidence>
<evidence type="ECO:0008006" key="5">
    <source>
        <dbReference type="Google" id="ProtNLM"/>
    </source>
</evidence>
<dbReference type="PRINTS" id="PR01210">
    <property type="entry name" value="GGTRANSPTASE"/>
</dbReference>
<dbReference type="RefSeq" id="XP_025595174.1">
    <property type="nucleotide sequence ID" value="XM_025744474.1"/>
</dbReference>
<dbReference type="AlphaFoldDB" id="A0A316Z3Y1"/>
<dbReference type="Pfam" id="PF01019">
    <property type="entry name" value="G_glu_transpept"/>
    <property type="match status" value="1"/>
</dbReference>
<accession>A0A316Z3Y1</accession>
<proteinExistence type="predicted"/>
<dbReference type="Proteomes" id="UP000245946">
    <property type="component" value="Unassembled WGS sequence"/>
</dbReference>
<dbReference type="GO" id="GO:0006751">
    <property type="term" value="P:glutathione catabolic process"/>
    <property type="evidence" value="ECO:0007669"/>
    <property type="project" value="InterPro"/>
</dbReference>
<dbReference type="EMBL" id="KZ819308">
    <property type="protein sequence ID" value="PWN94895.1"/>
    <property type="molecule type" value="Genomic_DNA"/>
</dbReference>
<dbReference type="SUPFAM" id="SSF56235">
    <property type="entry name" value="N-terminal nucleophile aminohydrolases (Ntn hydrolases)"/>
    <property type="match status" value="1"/>
</dbReference>
<sequence length="212" mass="21789">MRASLLCLALLPLALASPVARHAGANISALALHAPSQGTAPEHGARGSHGAVASEVDVCSNVGVDMLALGGSAADAIIAASLCVGVIGAFHSGLGGGGFALVRTAFNKYESYDFRETMPALGNATMYGDTNKSSTVGGLSVGVPGEVRAWQLLHAEHGRLPWAKLFEPAISIARNGFKVPNQLAIAIAQYTSGANAFICTSDIWKDRYCPNG</sequence>
<feature type="non-terminal residue" evidence="3">
    <location>
        <position position="212"/>
    </location>
</feature>
<gene>
    <name evidence="3" type="ORF">FA09DRAFT_341620</name>
</gene>
<evidence type="ECO:0000313" key="3">
    <source>
        <dbReference type="EMBL" id="PWN94895.1"/>
    </source>
</evidence>
<reference evidence="3 4" key="1">
    <citation type="journal article" date="2018" name="Mol. Biol. Evol.">
        <title>Broad Genomic Sampling Reveals a Smut Pathogenic Ancestry of the Fungal Clade Ustilaginomycotina.</title>
        <authorList>
            <person name="Kijpornyongpan T."/>
            <person name="Mondo S.J."/>
            <person name="Barry K."/>
            <person name="Sandor L."/>
            <person name="Lee J."/>
            <person name="Lipzen A."/>
            <person name="Pangilinan J."/>
            <person name="LaButti K."/>
            <person name="Hainaut M."/>
            <person name="Henrissat B."/>
            <person name="Grigoriev I.V."/>
            <person name="Spatafora J.W."/>
            <person name="Aime M.C."/>
        </authorList>
    </citation>
    <scope>NUCLEOTIDE SEQUENCE [LARGE SCALE GENOMIC DNA]</scope>
    <source>
        <strain evidence="3 4">MCA 4186</strain>
    </source>
</reference>
<dbReference type="GeneID" id="37272018"/>
<feature type="signal peptide" evidence="2">
    <location>
        <begin position="1"/>
        <end position="16"/>
    </location>
</feature>
<dbReference type="PANTHER" id="PTHR11686">
    <property type="entry name" value="GAMMA GLUTAMYL TRANSPEPTIDASE"/>
    <property type="match status" value="1"/>
</dbReference>
<evidence type="ECO:0000313" key="4">
    <source>
        <dbReference type="Proteomes" id="UP000245946"/>
    </source>
</evidence>
<dbReference type="GO" id="GO:0036374">
    <property type="term" value="F:glutathione hydrolase activity"/>
    <property type="evidence" value="ECO:0007669"/>
    <property type="project" value="InterPro"/>
</dbReference>
<dbReference type="STRING" id="58919.A0A316Z3Y1"/>
<feature type="chain" id="PRO_5016347476" description="Gamma-glutamyltranspeptidase" evidence="2">
    <location>
        <begin position="17"/>
        <end position="212"/>
    </location>
</feature>
<dbReference type="InterPro" id="IPR029055">
    <property type="entry name" value="Ntn_hydrolases_N"/>
</dbReference>
<keyword evidence="2" id="KW-0732">Signal</keyword>
<evidence type="ECO:0000256" key="1">
    <source>
        <dbReference type="PIRSR" id="PIRSR600101-2"/>
    </source>
</evidence>
<name>A0A316Z3Y1_9BASI</name>
<dbReference type="InterPro" id="IPR000101">
    <property type="entry name" value="GGT_peptidase"/>
</dbReference>
<protein>
    <recommendedName>
        <fullName evidence="5">Gamma-glutamyltranspeptidase</fullName>
    </recommendedName>
</protein>
<feature type="binding site" evidence="1">
    <location>
        <position position="115"/>
    </location>
    <ligand>
        <name>L-glutamate</name>
        <dbReference type="ChEBI" id="CHEBI:29985"/>
    </ligand>
</feature>
<keyword evidence="4" id="KW-1185">Reference proteome</keyword>
<dbReference type="OrthoDB" id="1081007at2759"/>
<dbReference type="PANTHER" id="PTHR11686:SF62">
    <property type="entry name" value="GLUTATHIONE HYDROLASE"/>
    <property type="match status" value="1"/>
</dbReference>
<dbReference type="GO" id="GO:0005886">
    <property type="term" value="C:plasma membrane"/>
    <property type="evidence" value="ECO:0007669"/>
    <property type="project" value="TreeGrafter"/>
</dbReference>
<organism evidence="3 4">
    <name type="scientific">Tilletiopsis washingtonensis</name>
    <dbReference type="NCBI Taxonomy" id="58919"/>
    <lineage>
        <taxon>Eukaryota</taxon>
        <taxon>Fungi</taxon>
        <taxon>Dikarya</taxon>
        <taxon>Basidiomycota</taxon>
        <taxon>Ustilaginomycotina</taxon>
        <taxon>Exobasidiomycetes</taxon>
        <taxon>Entylomatales</taxon>
        <taxon>Entylomatales incertae sedis</taxon>
        <taxon>Tilletiopsis</taxon>
    </lineage>
</organism>